<evidence type="ECO:0000313" key="6">
    <source>
        <dbReference type="Proteomes" id="UP000198432"/>
    </source>
</evidence>
<dbReference type="RefSeq" id="WP_218824267.1">
    <property type="nucleotide sequence ID" value="NZ_FZOQ01000014.1"/>
</dbReference>
<dbReference type="SUPFAM" id="SSF51306">
    <property type="entry name" value="LexA/Signal peptidase"/>
    <property type="match status" value="1"/>
</dbReference>
<proteinExistence type="predicted"/>
<reference evidence="6" key="1">
    <citation type="submission" date="2017-06" db="EMBL/GenBank/DDBJ databases">
        <authorList>
            <person name="Varghese N."/>
            <person name="Submissions S."/>
        </authorList>
    </citation>
    <scope>NUCLEOTIDE SEQUENCE [LARGE SCALE GENOMIC DNA]</scope>
    <source>
        <strain evidence="6">NKM1</strain>
    </source>
</reference>
<dbReference type="Gene3D" id="1.10.260.40">
    <property type="entry name" value="lambda repressor-like DNA-binding domains"/>
    <property type="match status" value="1"/>
</dbReference>
<sequence>MISEENLQEAINHRFKTAYDKLVELKKVDSQREFCAKAGINEGNFKKYYNGDRKTNNLILVNMTNAFNLSPEWLLTGEGDMFKTSIQEFAKPTDTRVEEQDIPLYDFEASAGLKKLFSNSENVLDFIRVPNLPKCDGAVHISGDSMYPLLKSGDIVMYKQIHDIANGILYGEMYLLSATIGDEDLTLVKYIQKSEKGDDYVKLVSQNKHHQDKDIPLKNIRALGYIKASIRINSMA</sequence>
<evidence type="ECO:0000313" key="5">
    <source>
        <dbReference type="EMBL" id="SNS82225.1"/>
    </source>
</evidence>
<keyword evidence="2" id="KW-0238">DNA-binding</keyword>
<dbReference type="Gene3D" id="2.10.109.10">
    <property type="entry name" value="Umud Fragment, subunit A"/>
    <property type="match status" value="1"/>
</dbReference>
<keyword evidence="3" id="KW-0804">Transcription</keyword>
<gene>
    <name evidence="5" type="ORF">SAMN06296052_11451</name>
</gene>
<accession>A0A239HM36</accession>
<dbReference type="AlphaFoldDB" id="A0A239HM36"/>
<dbReference type="Pfam" id="PF00717">
    <property type="entry name" value="Peptidase_S24"/>
    <property type="match status" value="1"/>
</dbReference>
<dbReference type="PROSITE" id="PS50943">
    <property type="entry name" value="HTH_CROC1"/>
    <property type="match status" value="1"/>
</dbReference>
<feature type="domain" description="HTH cro/C1-type" evidence="4">
    <location>
        <begin position="30"/>
        <end position="74"/>
    </location>
</feature>
<organism evidence="5 6">
    <name type="scientific">Pontibacter ummariensis</name>
    <dbReference type="NCBI Taxonomy" id="1610492"/>
    <lineage>
        <taxon>Bacteria</taxon>
        <taxon>Pseudomonadati</taxon>
        <taxon>Bacteroidota</taxon>
        <taxon>Cytophagia</taxon>
        <taxon>Cytophagales</taxon>
        <taxon>Hymenobacteraceae</taxon>
        <taxon>Pontibacter</taxon>
    </lineage>
</organism>
<dbReference type="Proteomes" id="UP000198432">
    <property type="component" value="Unassembled WGS sequence"/>
</dbReference>
<evidence type="ECO:0000256" key="3">
    <source>
        <dbReference type="ARBA" id="ARBA00023163"/>
    </source>
</evidence>
<evidence type="ECO:0000259" key="4">
    <source>
        <dbReference type="PROSITE" id="PS50943"/>
    </source>
</evidence>
<dbReference type="GO" id="GO:0003677">
    <property type="term" value="F:DNA binding"/>
    <property type="evidence" value="ECO:0007669"/>
    <property type="project" value="UniProtKB-KW"/>
</dbReference>
<dbReference type="PANTHER" id="PTHR40661">
    <property type="match status" value="1"/>
</dbReference>
<dbReference type="PANTHER" id="PTHR40661:SF1">
    <property type="entry name" value="HTH CRO_C1-TYPE DOMAIN-CONTAINING PROTEIN"/>
    <property type="match status" value="1"/>
</dbReference>
<keyword evidence="1" id="KW-0805">Transcription regulation</keyword>
<dbReference type="InterPro" id="IPR036286">
    <property type="entry name" value="LexA/Signal_pep-like_sf"/>
</dbReference>
<dbReference type="InterPro" id="IPR001387">
    <property type="entry name" value="Cro/C1-type_HTH"/>
</dbReference>
<evidence type="ECO:0000256" key="2">
    <source>
        <dbReference type="ARBA" id="ARBA00023125"/>
    </source>
</evidence>
<dbReference type="InterPro" id="IPR039418">
    <property type="entry name" value="LexA-like"/>
</dbReference>
<dbReference type="EMBL" id="FZOQ01000014">
    <property type="protein sequence ID" value="SNS82225.1"/>
    <property type="molecule type" value="Genomic_DNA"/>
</dbReference>
<dbReference type="CDD" id="cd06529">
    <property type="entry name" value="S24_LexA-like"/>
    <property type="match status" value="1"/>
</dbReference>
<dbReference type="InterPro" id="IPR015927">
    <property type="entry name" value="Peptidase_S24_S26A/B/C"/>
</dbReference>
<name>A0A239HM36_9BACT</name>
<evidence type="ECO:0000256" key="1">
    <source>
        <dbReference type="ARBA" id="ARBA00023015"/>
    </source>
</evidence>
<dbReference type="InterPro" id="IPR010982">
    <property type="entry name" value="Lambda_DNA-bd_dom_sf"/>
</dbReference>
<dbReference type="SUPFAM" id="SSF47413">
    <property type="entry name" value="lambda repressor-like DNA-binding domains"/>
    <property type="match status" value="1"/>
</dbReference>
<keyword evidence="6" id="KW-1185">Reference proteome</keyword>
<protein>
    <submittedName>
        <fullName evidence="5">Phage repressor protein C, contains Cro/C1-type HTH and peptisase s24 domains</fullName>
    </submittedName>
</protein>